<dbReference type="Proteomes" id="UP000398389">
    <property type="component" value="Unassembled WGS sequence"/>
</dbReference>
<dbReference type="OrthoDB" id="666972at2759"/>
<dbReference type="RefSeq" id="XP_031853617.1">
    <property type="nucleotide sequence ID" value="XM_031997726.1"/>
</dbReference>
<dbReference type="PROSITE" id="PS50846">
    <property type="entry name" value="HMA_2"/>
    <property type="match status" value="1"/>
</dbReference>
<dbReference type="CDD" id="cd00371">
    <property type="entry name" value="HMA"/>
    <property type="match status" value="1"/>
</dbReference>
<dbReference type="SUPFAM" id="SSF55008">
    <property type="entry name" value="HMA, heavy metal-associated domain"/>
    <property type="match status" value="1"/>
</dbReference>
<keyword evidence="6" id="KW-1185">Reference proteome</keyword>
<protein>
    <recommendedName>
        <fullName evidence="3">Superoxide dismutase 1 copper chaperone</fullName>
    </recommendedName>
</protein>
<evidence type="ECO:0000313" key="5">
    <source>
        <dbReference type="EMBL" id="VVT51173.1"/>
    </source>
</evidence>
<comment type="cofactor">
    <cofactor evidence="1">
        <name>Cu(2+)</name>
        <dbReference type="ChEBI" id="CHEBI:29036"/>
    </cofactor>
</comment>
<name>A0A5E8BR28_9ASCO</name>
<dbReference type="Gene3D" id="2.60.40.200">
    <property type="entry name" value="Superoxide dismutase, copper/zinc binding domain"/>
    <property type="match status" value="1"/>
</dbReference>
<dbReference type="InterPro" id="IPR036163">
    <property type="entry name" value="HMA_dom_sf"/>
</dbReference>
<dbReference type="GO" id="GO:0046872">
    <property type="term" value="F:metal ion binding"/>
    <property type="evidence" value="ECO:0007669"/>
    <property type="project" value="InterPro"/>
</dbReference>
<organism evidence="5 6">
    <name type="scientific">Magnusiomyces paraingens</name>
    <dbReference type="NCBI Taxonomy" id="2606893"/>
    <lineage>
        <taxon>Eukaryota</taxon>
        <taxon>Fungi</taxon>
        <taxon>Dikarya</taxon>
        <taxon>Ascomycota</taxon>
        <taxon>Saccharomycotina</taxon>
        <taxon>Dipodascomycetes</taxon>
        <taxon>Dipodascales</taxon>
        <taxon>Dipodascaceae</taxon>
        <taxon>Magnusiomyces</taxon>
    </lineage>
</organism>
<dbReference type="SUPFAM" id="SSF49329">
    <property type="entry name" value="Cu,Zn superoxide dismutase-like"/>
    <property type="match status" value="1"/>
</dbReference>
<dbReference type="EMBL" id="CABVLU010000002">
    <property type="protein sequence ID" value="VVT51173.1"/>
    <property type="molecule type" value="Genomic_DNA"/>
</dbReference>
<accession>A0A5E8BR28</accession>
<dbReference type="GeneID" id="43581826"/>
<dbReference type="AlphaFoldDB" id="A0A5E8BR28"/>
<evidence type="ECO:0000256" key="3">
    <source>
        <dbReference type="ARBA" id="ARBA00016103"/>
    </source>
</evidence>
<proteinExistence type="inferred from homology"/>
<comment type="similarity">
    <text evidence="2">Belongs to the CCS1 family.</text>
</comment>
<dbReference type="InterPro" id="IPR006121">
    <property type="entry name" value="HMA_dom"/>
</dbReference>
<dbReference type="InterPro" id="IPR036423">
    <property type="entry name" value="SOD-like_Cu/Zn_dom_sf"/>
</dbReference>
<dbReference type="Gene3D" id="3.30.70.100">
    <property type="match status" value="1"/>
</dbReference>
<gene>
    <name evidence="5" type="ORF">SAPINGB_P003008</name>
</gene>
<evidence type="ECO:0000256" key="2">
    <source>
        <dbReference type="ARBA" id="ARBA00010636"/>
    </source>
</evidence>
<sequence length="253" mass="26294">MTQEQSNIDDAFTATYAVPMHCMGCFNSVKDAVSVLPGFASISPDLQNQIVTITGSTAPSAVVRSIQAIGKDAIVRGTGAPNSAAVAILEVFRKNVAFSSAHSVKGLARIISVSPTKSLFDITLSGVPAGTYYTSIRTGGCLVDGAQSAGGEYQELGSIVVEDNCAQPGAPPAPLDGEIPNTFGQSYVTRNIKISDIIGRSIAVSKTPVPDEDSVIGVIARSAGVWQNDKTVCSCSGKTVWEERKDAVVKGVL</sequence>
<dbReference type="GO" id="GO:0006801">
    <property type="term" value="P:superoxide metabolic process"/>
    <property type="evidence" value="ECO:0007669"/>
    <property type="project" value="InterPro"/>
</dbReference>
<evidence type="ECO:0000256" key="1">
    <source>
        <dbReference type="ARBA" id="ARBA00001973"/>
    </source>
</evidence>
<evidence type="ECO:0000259" key="4">
    <source>
        <dbReference type="PROSITE" id="PS50846"/>
    </source>
</evidence>
<feature type="domain" description="HMA" evidence="4">
    <location>
        <begin position="11"/>
        <end position="74"/>
    </location>
</feature>
<reference evidence="5 6" key="1">
    <citation type="submission" date="2019-09" db="EMBL/GenBank/DDBJ databases">
        <authorList>
            <person name="Brejova B."/>
        </authorList>
    </citation>
    <scope>NUCLEOTIDE SEQUENCE [LARGE SCALE GENOMIC DNA]</scope>
</reference>
<evidence type="ECO:0000313" key="6">
    <source>
        <dbReference type="Proteomes" id="UP000398389"/>
    </source>
</evidence>
<dbReference type="Pfam" id="PF00403">
    <property type="entry name" value="HMA"/>
    <property type="match status" value="1"/>
</dbReference>